<accession>A0A2V3HXM8</accession>
<dbReference type="Gene3D" id="3.40.390.10">
    <property type="entry name" value="Collagenase (Catalytic Domain)"/>
    <property type="match status" value="1"/>
</dbReference>
<dbReference type="InterPro" id="IPR024079">
    <property type="entry name" value="MetalloPept_cat_dom_sf"/>
</dbReference>
<reference evidence="2 3" key="1">
    <citation type="journal article" date="2015" name="Nat. Commun.">
        <title>Genomic and transcriptomic evidence for scavenging of diverse organic compounds by widespread deep-sea archaea.</title>
        <authorList>
            <person name="Li M."/>
            <person name="Baker B.J."/>
            <person name="Anantharaman K."/>
            <person name="Jain S."/>
            <person name="Breier J.A."/>
            <person name="Dick G.J."/>
        </authorList>
    </citation>
    <scope>NUCLEOTIDE SEQUENCE [LARGE SCALE GENOMIC DNA]</scope>
    <source>
        <strain evidence="2">Cayman_51_deep</strain>
    </source>
</reference>
<protein>
    <recommendedName>
        <fullName evidence="4">Peptidase M43 pregnancy-associated plasma-A domain-containing protein</fullName>
    </recommendedName>
</protein>
<organism evidence="2 3">
    <name type="scientific">Candidatus Thalassarchaeum betae</name>
    <dbReference type="NCBI Taxonomy" id="2599289"/>
    <lineage>
        <taxon>Archaea</taxon>
        <taxon>Methanobacteriati</taxon>
        <taxon>Thermoplasmatota</taxon>
        <taxon>Candidatus Poseidoniia</taxon>
        <taxon>Candidatus Poseidoniales</taxon>
        <taxon>Candidatus Thalassarchaeaceae</taxon>
        <taxon>Candidatus Thalassarchaeum</taxon>
    </lineage>
</organism>
<dbReference type="SUPFAM" id="SSF55486">
    <property type="entry name" value="Metalloproteases ('zincins'), catalytic domain"/>
    <property type="match status" value="1"/>
</dbReference>
<comment type="caution">
    <text evidence="2">The sequence shown here is derived from an EMBL/GenBank/DDBJ whole genome shotgun (WGS) entry which is preliminary data.</text>
</comment>
<evidence type="ECO:0000313" key="2">
    <source>
        <dbReference type="EMBL" id="PXF22481.1"/>
    </source>
</evidence>
<dbReference type="AlphaFoldDB" id="A0A2V3HXM8"/>
<gene>
    <name evidence="2" type="ORF">CXX69_00670</name>
</gene>
<dbReference type="EMBL" id="PSPG01000001">
    <property type="protein sequence ID" value="PXF22481.1"/>
    <property type="molecule type" value="Genomic_DNA"/>
</dbReference>
<dbReference type="GO" id="GO:0008237">
    <property type="term" value="F:metallopeptidase activity"/>
    <property type="evidence" value="ECO:0007669"/>
    <property type="project" value="InterPro"/>
</dbReference>
<feature type="region of interest" description="Disordered" evidence="1">
    <location>
        <begin position="106"/>
        <end position="131"/>
    </location>
</feature>
<proteinExistence type="predicted"/>
<evidence type="ECO:0008006" key="4">
    <source>
        <dbReference type="Google" id="ProtNLM"/>
    </source>
</evidence>
<name>A0A2V3HXM8_9ARCH</name>
<sequence length="334" mass="37590">MLILVAPVLSGCLGGEAEPEGCDEQGYWVEITEDSPYPGLDCEAGPVRQLSITIFVYRDNDGVEWLINETSIATGIEMINSVYNPSGIDFVLDEIIWVDDAFPDVQDEEEGEEGEKPGTLNNSSEDGGDFGDQISISQLGDAFVEGYNPANVNIVMQSNGWGSYSMYPWYSREYYFSTVRASTFATSPVPSHELGHFLGLYHTHQFHDDPNSDSDLSRAFIWTQDWVTPTDQCYRTGDFICSTPYDCYTWCEDDIGCNASDLYEGYKPGQEPSEVAQCTVDQHNPSVTNLMSRYGERSEITFDQGARARYFIQYMSENAREGNLLHFSEMVYDY</sequence>
<dbReference type="Proteomes" id="UP000248161">
    <property type="component" value="Unassembled WGS sequence"/>
</dbReference>
<dbReference type="Pfam" id="PF13688">
    <property type="entry name" value="Reprolysin_5"/>
    <property type="match status" value="1"/>
</dbReference>
<evidence type="ECO:0000256" key="1">
    <source>
        <dbReference type="SAM" id="MobiDB-lite"/>
    </source>
</evidence>
<evidence type="ECO:0000313" key="3">
    <source>
        <dbReference type="Proteomes" id="UP000248161"/>
    </source>
</evidence>